<protein>
    <submittedName>
        <fullName evidence="2">Uncharacterized protein</fullName>
    </submittedName>
</protein>
<keyword evidence="3" id="KW-1185">Reference proteome</keyword>
<evidence type="ECO:0000256" key="1">
    <source>
        <dbReference type="SAM" id="MobiDB-lite"/>
    </source>
</evidence>
<feature type="compositionally biased region" description="Polar residues" evidence="1">
    <location>
        <begin position="34"/>
        <end position="49"/>
    </location>
</feature>
<accession>A0ABQ6GP40</accession>
<organism evidence="2 3">
    <name type="scientific">Thalassotalea insulae</name>
    <dbReference type="NCBI Taxonomy" id="2056778"/>
    <lineage>
        <taxon>Bacteria</taxon>
        <taxon>Pseudomonadati</taxon>
        <taxon>Pseudomonadota</taxon>
        <taxon>Gammaproteobacteria</taxon>
        <taxon>Alteromonadales</taxon>
        <taxon>Colwelliaceae</taxon>
        <taxon>Thalassotalea</taxon>
    </lineage>
</organism>
<evidence type="ECO:0000313" key="3">
    <source>
        <dbReference type="Proteomes" id="UP001157186"/>
    </source>
</evidence>
<name>A0ABQ6GP40_9GAMM</name>
<feature type="compositionally biased region" description="Polar residues" evidence="1">
    <location>
        <begin position="69"/>
        <end position="96"/>
    </location>
</feature>
<proteinExistence type="predicted"/>
<dbReference type="EMBL" id="BSST01000001">
    <property type="protein sequence ID" value="GLX77074.1"/>
    <property type="molecule type" value="Genomic_DNA"/>
</dbReference>
<reference evidence="2 3" key="1">
    <citation type="submission" date="2023-03" db="EMBL/GenBank/DDBJ databases">
        <title>Draft genome sequence of Thalassotalea insulae KCTC 62186T.</title>
        <authorList>
            <person name="Sawabe T."/>
        </authorList>
    </citation>
    <scope>NUCLEOTIDE SEQUENCE [LARGE SCALE GENOMIC DNA]</scope>
    <source>
        <strain evidence="2 3">KCTC 62186</strain>
    </source>
</reference>
<evidence type="ECO:0000313" key="2">
    <source>
        <dbReference type="EMBL" id="GLX77074.1"/>
    </source>
</evidence>
<dbReference type="Proteomes" id="UP001157186">
    <property type="component" value="Unassembled WGS sequence"/>
</dbReference>
<feature type="compositionally biased region" description="Polar residues" evidence="1">
    <location>
        <begin position="1"/>
        <end position="26"/>
    </location>
</feature>
<sequence>MQVNSASSFTPQAASSLAVDNQVRVNENNDRLTARQQQQKTPQKSAEQQRANRLDIDEQAIAIVEREQQNLSVNNQASNSSNTSYDQPSQANQTAVSTYQSVDNIVKRETIEQAFGVDLYA</sequence>
<dbReference type="RefSeq" id="WP_284242904.1">
    <property type="nucleotide sequence ID" value="NZ_BSST01000001.1"/>
</dbReference>
<feature type="region of interest" description="Disordered" evidence="1">
    <location>
        <begin position="67"/>
        <end position="96"/>
    </location>
</feature>
<gene>
    <name evidence="2" type="ORF">tinsulaeT_04140</name>
</gene>
<comment type="caution">
    <text evidence="2">The sequence shown here is derived from an EMBL/GenBank/DDBJ whole genome shotgun (WGS) entry which is preliminary data.</text>
</comment>
<feature type="region of interest" description="Disordered" evidence="1">
    <location>
        <begin position="1"/>
        <end position="53"/>
    </location>
</feature>